<dbReference type="PATRIC" id="fig|1382798.3.peg.1876"/>
<dbReference type="OrthoDB" id="1438590at2"/>
<feature type="transmembrane region" description="Helical" evidence="1">
    <location>
        <begin position="6"/>
        <end position="25"/>
    </location>
</feature>
<feature type="transmembrane region" description="Helical" evidence="1">
    <location>
        <begin position="88"/>
        <end position="110"/>
    </location>
</feature>
<dbReference type="RefSeq" id="WP_044625324.1">
    <property type="nucleotide sequence ID" value="NZ_JTDV01000002.1"/>
</dbReference>
<protein>
    <submittedName>
        <fullName evidence="2">Membrane protein</fullName>
    </submittedName>
</protein>
<feature type="transmembrane region" description="Helical" evidence="1">
    <location>
        <begin position="61"/>
        <end position="82"/>
    </location>
</feature>
<evidence type="ECO:0000313" key="3">
    <source>
        <dbReference type="Proteomes" id="UP000032361"/>
    </source>
</evidence>
<feature type="transmembrane region" description="Helical" evidence="1">
    <location>
        <begin position="159"/>
        <end position="179"/>
    </location>
</feature>
<dbReference type="EMBL" id="JTDV01000002">
    <property type="protein sequence ID" value="KJD33835.1"/>
    <property type="molecule type" value="Genomic_DNA"/>
</dbReference>
<comment type="caution">
    <text evidence="2">The sequence shown here is derived from an EMBL/GenBank/DDBJ whole genome shotgun (WGS) entry which is preliminary data.</text>
</comment>
<dbReference type="Pfam" id="PF14093">
    <property type="entry name" value="DUF4271"/>
    <property type="match status" value="1"/>
</dbReference>
<keyword evidence="1" id="KW-0472">Membrane</keyword>
<keyword evidence="1" id="KW-1133">Transmembrane helix</keyword>
<organism evidence="2 3">
    <name type="scientific">Neotamlana nanhaiensis</name>
    <dbReference type="NCBI Taxonomy" id="1382798"/>
    <lineage>
        <taxon>Bacteria</taxon>
        <taxon>Pseudomonadati</taxon>
        <taxon>Bacteroidota</taxon>
        <taxon>Flavobacteriia</taxon>
        <taxon>Flavobacteriales</taxon>
        <taxon>Flavobacteriaceae</taxon>
        <taxon>Neotamlana</taxon>
    </lineage>
</organism>
<evidence type="ECO:0000313" key="2">
    <source>
        <dbReference type="EMBL" id="KJD33835.1"/>
    </source>
</evidence>
<feature type="transmembrane region" description="Helical" evidence="1">
    <location>
        <begin position="132"/>
        <end position="153"/>
    </location>
</feature>
<reference evidence="2 3" key="1">
    <citation type="journal article" date="2015" name="Antonie Van Leeuwenhoek">
        <title>Tamlana nanhaiensis sp. nov., isolated from surface seawater collected from the South China Sea.</title>
        <authorList>
            <person name="Liu X."/>
            <person name="Lai Q."/>
            <person name="Du Y."/>
            <person name="Li G."/>
            <person name="Sun F."/>
            <person name="Shao Z."/>
        </authorList>
    </citation>
    <scope>NUCLEOTIDE SEQUENCE [LARGE SCALE GENOMIC DNA]</scope>
    <source>
        <strain evidence="2 3">FHC16</strain>
    </source>
</reference>
<feature type="transmembrane region" description="Helical" evidence="1">
    <location>
        <begin position="191"/>
        <end position="212"/>
    </location>
</feature>
<sequence>MIRTLVSNELFTILLTVGFMVVAVAKMVSPKRFEDFIIVLVNNKYLKIYSRDQKFLDKFDGLLFGNLILSLSVFFYVFYQFAYDTHKVSINLMFKIAVGITVFILIKVLLERLIASVFQIDKLIDYYIFQKITFKNFLGLFLLPVNALLIYTLKPTLTIFYVIIILLLILNLIGVIASFKTYQSVIKNNIFYFILYLCALEIAPYVILYKVFISK</sequence>
<keyword evidence="1" id="KW-0812">Transmembrane</keyword>
<keyword evidence="3" id="KW-1185">Reference proteome</keyword>
<dbReference type="STRING" id="1382798.PK35_03545"/>
<proteinExistence type="predicted"/>
<dbReference type="AlphaFoldDB" id="A0A0D7W3Y7"/>
<accession>A0A0D7W3Y7</accession>
<name>A0A0D7W3Y7_9FLAO</name>
<dbReference type="Proteomes" id="UP000032361">
    <property type="component" value="Unassembled WGS sequence"/>
</dbReference>
<evidence type="ECO:0000256" key="1">
    <source>
        <dbReference type="SAM" id="Phobius"/>
    </source>
</evidence>
<dbReference type="InterPro" id="IPR025367">
    <property type="entry name" value="DUF4271"/>
</dbReference>
<gene>
    <name evidence="2" type="ORF">PK35_03545</name>
</gene>